<dbReference type="AlphaFoldDB" id="A0AA39YT07"/>
<feature type="transmembrane region" description="Helical" evidence="7">
    <location>
        <begin position="24"/>
        <end position="47"/>
    </location>
</feature>
<evidence type="ECO:0000256" key="4">
    <source>
        <dbReference type="ARBA" id="ARBA00023136"/>
    </source>
</evidence>
<comment type="subcellular location">
    <subcellularLocation>
        <location evidence="1">Membrane</location>
        <topology evidence="1">Multi-pass membrane protein</topology>
    </subcellularLocation>
</comment>
<keyword evidence="10" id="KW-1185">Reference proteome</keyword>
<proteinExistence type="inferred from homology"/>
<dbReference type="InterPro" id="IPR052337">
    <property type="entry name" value="SAT4-like"/>
</dbReference>
<dbReference type="EMBL" id="JAULSV010000001">
    <property type="protein sequence ID" value="KAK0658053.1"/>
    <property type="molecule type" value="Genomic_DNA"/>
</dbReference>
<keyword evidence="3 7" id="KW-1133">Transmembrane helix</keyword>
<evidence type="ECO:0000256" key="1">
    <source>
        <dbReference type="ARBA" id="ARBA00004141"/>
    </source>
</evidence>
<gene>
    <name evidence="9" type="ORF">B0T16DRAFT_426018</name>
</gene>
<feature type="transmembrane region" description="Helical" evidence="7">
    <location>
        <begin position="103"/>
        <end position="124"/>
    </location>
</feature>
<protein>
    <recommendedName>
        <fullName evidence="8">Rhodopsin domain-containing protein</fullName>
    </recommendedName>
</protein>
<feature type="region of interest" description="Disordered" evidence="6">
    <location>
        <begin position="321"/>
        <end position="394"/>
    </location>
</feature>
<evidence type="ECO:0000256" key="3">
    <source>
        <dbReference type="ARBA" id="ARBA00022989"/>
    </source>
</evidence>
<feature type="transmembrane region" description="Helical" evidence="7">
    <location>
        <begin position="180"/>
        <end position="199"/>
    </location>
</feature>
<feature type="compositionally biased region" description="Basic and acidic residues" evidence="6">
    <location>
        <begin position="346"/>
        <end position="359"/>
    </location>
</feature>
<evidence type="ECO:0000256" key="6">
    <source>
        <dbReference type="SAM" id="MobiDB-lite"/>
    </source>
</evidence>
<comment type="similarity">
    <text evidence="5">Belongs to the SAT4 family.</text>
</comment>
<dbReference type="InterPro" id="IPR049326">
    <property type="entry name" value="Rhodopsin_dom_fungi"/>
</dbReference>
<evidence type="ECO:0000313" key="10">
    <source>
        <dbReference type="Proteomes" id="UP001174936"/>
    </source>
</evidence>
<keyword evidence="2 7" id="KW-0812">Transmembrane</keyword>
<feature type="transmembrane region" description="Helical" evidence="7">
    <location>
        <begin position="265"/>
        <end position="285"/>
    </location>
</feature>
<feature type="transmembrane region" description="Helical" evidence="7">
    <location>
        <begin position="59"/>
        <end position="83"/>
    </location>
</feature>
<evidence type="ECO:0000259" key="8">
    <source>
        <dbReference type="Pfam" id="PF20684"/>
    </source>
</evidence>
<reference evidence="9" key="1">
    <citation type="submission" date="2023-06" db="EMBL/GenBank/DDBJ databases">
        <title>Genome-scale phylogeny and comparative genomics of the fungal order Sordariales.</title>
        <authorList>
            <consortium name="Lawrence Berkeley National Laboratory"/>
            <person name="Hensen N."/>
            <person name="Bonometti L."/>
            <person name="Westerberg I."/>
            <person name="Brannstrom I.O."/>
            <person name="Guillou S."/>
            <person name="Cros-Aarteil S."/>
            <person name="Calhoun S."/>
            <person name="Haridas S."/>
            <person name="Kuo A."/>
            <person name="Mondo S."/>
            <person name="Pangilinan J."/>
            <person name="Riley R."/>
            <person name="Labutti K."/>
            <person name="Andreopoulos B."/>
            <person name="Lipzen A."/>
            <person name="Chen C."/>
            <person name="Yanf M."/>
            <person name="Daum C."/>
            <person name="Ng V."/>
            <person name="Clum A."/>
            <person name="Steindorff A."/>
            <person name="Ohm R."/>
            <person name="Martin F."/>
            <person name="Silar P."/>
            <person name="Natvig D."/>
            <person name="Lalanne C."/>
            <person name="Gautier V."/>
            <person name="Ament-Velasquez S.L."/>
            <person name="Kruys A."/>
            <person name="Hutchinson M.I."/>
            <person name="Powell A.J."/>
            <person name="Barry K."/>
            <person name="Miller A.N."/>
            <person name="Grigoriev I.V."/>
            <person name="Debuchy R."/>
            <person name="Gladieux P."/>
            <person name="Thoren M.H."/>
            <person name="Johannesson H."/>
        </authorList>
    </citation>
    <scope>NUCLEOTIDE SEQUENCE</scope>
    <source>
        <strain evidence="9">SMH2532-1</strain>
    </source>
</reference>
<dbReference type="Pfam" id="PF20684">
    <property type="entry name" value="Fung_rhodopsin"/>
    <property type="match status" value="1"/>
</dbReference>
<keyword evidence="4 7" id="KW-0472">Membrane</keyword>
<name>A0AA39YT07_9PEZI</name>
<accession>A0AA39YT07</accession>
<evidence type="ECO:0000313" key="9">
    <source>
        <dbReference type="EMBL" id="KAK0658053.1"/>
    </source>
</evidence>
<feature type="compositionally biased region" description="Low complexity" evidence="6">
    <location>
        <begin position="369"/>
        <end position="387"/>
    </location>
</feature>
<feature type="transmembrane region" description="Helical" evidence="7">
    <location>
        <begin position="131"/>
        <end position="154"/>
    </location>
</feature>
<dbReference type="Proteomes" id="UP001174936">
    <property type="component" value="Unassembled WGS sequence"/>
</dbReference>
<dbReference type="PANTHER" id="PTHR33048:SF163">
    <property type="entry name" value="INTEGRAL MEMBRANE PROTEIN (AFU_ORTHOLOGUE AFUA_8G05510)"/>
    <property type="match status" value="1"/>
</dbReference>
<organism evidence="9 10">
    <name type="scientific">Cercophora newfieldiana</name>
    <dbReference type="NCBI Taxonomy" id="92897"/>
    <lineage>
        <taxon>Eukaryota</taxon>
        <taxon>Fungi</taxon>
        <taxon>Dikarya</taxon>
        <taxon>Ascomycota</taxon>
        <taxon>Pezizomycotina</taxon>
        <taxon>Sordariomycetes</taxon>
        <taxon>Sordariomycetidae</taxon>
        <taxon>Sordariales</taxon>
        <taxon>Lasiosphaeriaceae</taxon>
        <taxon>Cercophora</taxon>
    </lineage>
</organism>
<comment type="caution">
    <text evidence="9">The sequence shown here is derived from an EMBL/GenBank/DDBJ whole genome shotgun (WGS) entry which is preliminary data.</text>
</comment>
<evidence type="ECO:0000256" key="5">
    <source>
        <dbReference type="ARBA" id="ARBA00038359"/>
    </source>
</evidence>
<dbReference type="GO" id="GO:0016020">
    <property type="term" value="C:membrane"/>
    <property type="evidence" value="ECO:0007669"/>
    <property type="project" value="UniProtKB-SubCell"/>
</dbReference>
<sequence length="414" mass="45107">MSNSGAWGPTPPGVDLTEDQNMDIIGSVVAIMVVGLSSVVLRMITRLMKTGPGLAADDYVILFAAAMGVGTAVCCLISVPWGGGKHLWVVTHDEFTKLYQTTYAFVIIYITCISATKISILLFYRRIFGTGIVWAVVLVLTCAHWAEVTVTWLAGCRPIDYYWKQYTDPNAKGTCIDAPLFYFCNGIIGLVIDVAILLVPTPTSDLETQPANHQEDLCRRHPASRRLVTDICINHSVCVASAVRIVMMDQLVKSPDFTWAMSKVFIWSCCEPFVGIVCACLPTYAPLVRSLWRRAGSSYAGMPDAEGGGYYASDKSKGTKLGSKLDMSHSGGGGNKKKGLGMTLRTQDRDRENQAYRGDDEIELTVDISGQKLQPPSSSSSATGKSAAGDHPPAVFYHNNEIMVRKDFSWESSS</sequence>
<evidence type="ECO:0000256" key="7">
    <source>
        <dbReference type="SAM" id="Phobius"/>
    </source>
</evidence>
<evidence type="ECO:0000256" key="2">
    <source>
        <dbReference type="ARBA" id="ARBA00022692"/>
    </source>
</evidence>
<feature type="domain" description="Rhodopsin" evidence="8">
    <location>
        <begin position="41"/>
        <end position="289"/>
    </location>
</feature>
<dbReference type="PANTHER" id="PTHR33048">
    <property type="entry name" value="PTH11-LIKE INTEGRAL MEMBRANE PROTEIN (AFU_ORTHOLOGUE AFUA_5G11245)"/>
    <property type="match status" value="1"/>
</dbReference>